<organism evidence="1 2">
    <name type="scientific">Arctium lappa</name>
    <name type="common">Greater burdock</name>
    <name type="synonym">Lappa major</name>
    <dbReference type="NCBI Taxonomy" id="4217"/>
    <lineage>
        <taxon>Eukaryota</taxon>
        <taxon>Viridiplantae</taxon>
        <taxon>Streptophyta</taxon>
        <taxon>Embryophyta</taxon>
        <taxon>Tracheophyta</taxon>
        <taxon>Spermatophyta</taxon>
        <taxon>Magnoliopsida</taxon>
        <taxon>eudicotyledons</taxon>
        <taxon>Gunneridae</taxon>
        <taxon>Pentapetalae</taxon>
        <taxon>asterids</taxon>
        <taxon>campanulids</taxon>
        <taxon>Asterales</taxon>
        <taxon>Asteraceae</taxon>
        <taxon>Carduoideae</taxon>
        <taxon>Cardueae</taxon>
        <taxon>Arctiinae</taxon>
        <taxon>Arctium</taxon>
    </lineage>
</organism>
<reference evidence="2" key="1">
    <citation type="journal article" date="2022" name="Mol. Ecol. Resour.">
        <title>The genomes of chicory, endive, great burdock and yacon provide insights into Asteraceae palaeo-polyploidization history and plant inulin production.</title>
        <authorList>
            <person name="Fan W."/>
            <person name="Wang S."/>
            <person name="Wang H."/>
            <person name="Wang A."/>
            <person name="Jiang F."/>
            <person name="Liu H."/>
            <person name="Zhao H."/>
            <person name="Xu D."/>
            <person name="Zhang Y."/>
        </authorList>
    </citation>
    <scope>NUCLEOTIDE SEQUENCE [LARGE SCALE GENOMIC DNA]</scope>
    <source>
        <strain evidence="2">cv. Niubang</strain>
    </source>
</reference>
<name>A0ACB9CN36_ARCLA</name>
<keyword evidence="2" id="KW-1185">Reference proteome</keyword>
<sequence length="357" mass="40967">MAMLTMRVKRFIKRTDRNNFAMRREDGAGFDKSKVECYKCHNLGHFARECRGGTSQHHGCNNKQPKSSNYKRNSSQALVSQEESSSTAIPTEKWEKNQLEIELEKSREECEKVKSEFEKAKLDIEKYSNAYKAMDSLLKSQIHDKLKRDSEKENSESKYKEYHKDTPLEDHILTNERWGKPFIKSDKVEMYKTETETVKSEKVETSRKVGYRKQSRKHMAENVKTTPLKSHIQNKFAKSKENTPSKSRSNSHNKKANNFVKIWVPKVKKPVSTATSNSTANRNSATDSNTTANHVSTANKDNAATSVNAAKPIILTKYSIHKIPKSDHLIQTKITDYIYVDMKGQPKTTLAWVPSKN</sequence>
<accession>A0ACB9CN36</accession>
<dbReference type="EMBL" id="CM042050">
    <property type="protein sequence ID" value="KAI3735656.1"/>
    <property type="molecule type" value="Genomic_DNA"/>
</dbReference>
<dbReference type="Proteomes" id="UP001055879">
    <property type="component" value="Linkage Group LG04"/>
</dbReference>
<evidence type="ECO:0000313" key="2">
    <source>
        <dbReference type="Proteomes" id="UP001055879"/>
    </source>
</evidence>
<protein>
    <submittedName>
        <fullName evidence="1">Uncharacterized protein</fullName>
    </submittedName>
</protein>
<gene>
    <name evidence="1" type="ORF">L6452_15164</name>
</gene>
<comment type="caution">
    <text evidence="1">The sequence shown here is derived from an EMBL/GenBank/DDBJ whole genome shotgun (WGS) entry which is preliminary data.</text>
</comment>
<proteinExistence type="predicted"/>
<evidence type="ECO:0000313" key="1">
    <source>
        <dbReference type="EMBL" id="KAI3735656.1"/>
    </source>
</evidence>
<reference evidence="1 2" key="2">
    <citation type="journal article" date="2022" name="Mol. Ecol. Resour.">
        <title>The genomes of chicory, endive, great burdock and yacon provide insights into Asteraceae paleo-polyploidization history and plant inulin production.</title>
        <authorList>
            <person name="Fan W."/>
            <person name="Wang S."/>
            <person name="Wang H."/>
            <person name="Wang A."/>
            <person name="Jiang F."/>
            <person name="Liu H."/>
            <person name="Zhao H."/>
            <person name="Xu D."/>
            <person name="Zhang Y."/>
        </authorList>
    </citation>
    <scope>NUCLEOTIDE SEQUENCE [LARGE SCALE GENOMIC DNA]</scope>
    <source>
        <strain evidence="2">cv. Niubang</strain>
    </source>
</reference>